<dbReference type="Proteomes" id="UP000013051">
    <property type="component" value="Unassembled WGS sequence"/>
</dbReference>
<keyword evidence="2" id="KW-0964">Secreted</keyword>
<evidence type="ECO:0000256" key="5">
    <source>
        <dbReference type="SAM" id="Phobius"/>
    </source>
</evidence>
<feature type="domain" description="SpaA-like prealbumin fold" evidence="7">
    <location>
        <begin position="571"/>
        <end position="669"/>
    </location>
</feature>
<dbReference type="HOGENOM" id="CLU_243174_0_0_9"/>
<feature type="domain" description="SpaA-like prealbumin fold" evidence="7">
    <location>
        <begin position="1395"/>
        <end position="1477"/>
    </location>
</feature>
<reference evidence="8 9" key="1">
    <citation type="submission" date="2013-01" db="EMBL/GenBank/DDBJ databases">
        <title>The Genome Sequence of Clostridium innocuum 2959.</title>
        <authorList>
            <consortium name="The Broad Institute Genome Sequencing Platform"/>
            <person name="Earl A."/>
            <person name="Ward D."/>
            <person name="Feldgarden M."/>
            <person name="Gevers D."/>
            <person name="Courvalin P."/>
            <person name="Lambert T."/>
            <person name="Walker B."/>
            <person name="Young S.K."/>
            <person name="Zeng Q."/>
            <person name="Gargeya S."/>
            <person name="Fitzgerald M."/>
            <person name="Haas B."/>
            <person name="Abouelleil A."/>
            <person name="Alvarado L."/>
            <person name="Arachchi H.M."/>
            <person name="Berlin A.M."/>
            <person name="Chapman S.B."/>
            <person name="Dewar J."/>
            <person name="Goldberg J."/>
            <person name="Griggs A."/>
            <person name="Gujja S."/>
            <person name="Hansen M."/>
            <person name="Howarth C."/>
            <person name="Imamovic A."/>
            <person name="Larimer J."/>
            <person name="McCowan C."/>
            <person name="Murphy C."/>
            <person name="Neiman D."/>
            <person name="Pearson M."/>
            <person name="Priest M."/>
            <person name="Roberts A."/>
            <person name="Saif S."/>
            <person name="Shea T."/>
            <person name="Sisk P."/>
            <person name="Sykes S."/>
            <person name="Wortman J."/>
            <person name="Nusbaum C."/>
            <person name="Birren B."/>
        </authorList>
    </citation>
    <scope>NUCLEOTIDE SEQUENCE [LARGE SCALE GENOMIC DNA]</scope>
    <source>
        <strain evidence="8 9">2959</strain>
    </source>
</reference>
<feature type="compositionally biased region" description="Acidic residues" evidence="4">
    <location>
        <begin position="143"/>
        <end position="152"/>
    </location>
</feature>
<evidence type="ECO:0000256" key="3">
    <source>
        <dbReference type="ARBA" id="ARBA00022729"/>
    </source>
</evidence>
<keyword evidence="5" id="KW-0812">Transmembrane</keyword>
<accession>N9V0K7</accession>
<dbReference type="InterPro" id="IPR041033">
    <property type="entry name" value="SpaA_PFL_dom_1"/>
</dbReference>
<dbReference type="PANTHER" id="PTHR36108:SF13">
    <property type="entry name" value="COLOSSIN-B-RELATED"/>
    <property type="match status" value="1"/>
</dbReference>
<feature type="domain" description="SpaA-like prealbumin fold" evidence="7">
    <location>
        <begin position="1279"/>
        <end position="1377"/>
    </location>
</feature>
<dbReference type="InterPro" id="IPR013783">
    <property type="entry name" value="Ig-like_fold"/>
</dbReference>
<keyword evidence="3 6" id="KW-0732">Signal</keyword>
<evidence type="ECO:0000256" key="2">
    <source>
        <dbReference type="ARBA" id="ARBA00022525"/>
    </source>
</evidence>
<feature type="domain" description="SpaA-like prealbumin fold" evidence="7">
    <location>
        <begin position="460"/>
        <end position="544"/>
    </location>
</feature>
<dbReference type="SUPFAM" id="SSF49478">
    <property type="entry name" value="Cna protein B-type domain"/>
    <property type="match status" value="2"/>
</dbReference>
<dbReference type="PANTHER" id="PTHR36108">
    <property type="entry name" value="COLOSSIN-B-RELATED"/>
    <property type="match status" value="1"/>
</dbReference>
<feature type="domain" description="SpaA-like prealbumin fold" evidence="7">
    <location>
        <begin position="1522"/>
        <end position="1601"/>
    </location>
</feature>
<name>N9V0K7_CLOIN</name>
<keyword evidence="5" id="KW-1133">Transmembrane helix</keyword>
<feature type="domain" description="SpaA-like prealbumin fold" evidence="7">
    <location>
        <begin position="689"/>
        <end position="777"/>
    </location>
</feature>
<dbReference type="PATRIC" id="fig|999413.4.peg.4749"/>
<evidence type="ECO:0000313" key="8">
    <source>
        <dbReference type="EMBL" id="ENY84004.1"/>
    </source>
</evidence>
<evidence type="ECO:0000256" key="4">
    <source>
        <dbReference type="SAM" id="MobiDB-lite"/>
    </source>
</evidence>
<organism evidence="8 9">
    <name type="scientific">[Clostridium] innocuum 2959</name>
    <dbReference type="NCBI Taxonomy" id="999413"/>
    <lineage>
        <taxon>Bacteria</taxon>
        <taxon>Bacillati</taxon>
        <taxon>Bacillota</taxon>
        <taxon>Clostridia</taxon>
        <taxon>Eubacteriales</taxon>
        <taxon>Clostridiaceae</taxon>
        <taxon>Clostridium</taxon>
    </lineage>
</organism>
<feature type="domain" description="SpaA-like prealbumin fold" evidence="7">
    <location>
        <begin position="798"/>
        <end position="888"/>
    </location>
</feature>
<evidence type="ECO:0000256" key="6">
    <source>
        <dbReference type="SAM" id="SignalP"/>
    </source>
</evidence>
<feature type="region of interest" description="Disordered" evidence="4">
    <location>
        <begin position="132"/>
        <end position="173"/>
    </location>
</feature>
<keyword evidence="5" id="KW-0472">Membrane</keyword>
<evidence type="ECO:0000256" key="1">
    <source>
        <dbReference type="ARBA" id="ARBA00007257"/>
    </source>
</evidence>
<feature type="chain" id="PRO_5039439086" description="SpaA-like prealbumin fold domain-containing protein" evidence="6">
    <location>
        <begin position="22"/>
        <end position="1881"/>
    </location>
</feature>
<dbReference type="Pfam" id="PF17802">
    <property type="entry name" value="SpaA"/>
    <property type="match status" value="11"/>
</dbReference>
<gene>
    <name evidence="8" type="ORF">HMPREF1094_04435</name>
</gene>
<evidence type="ECO:0000313" key="9">
    <source>
        <dbReference type="Proteomes" id="UP000013051"/>
    </source>
</evidence>
<feature type="domain" description="SpaA-like prealbumin fold" evidence="7">
    <location>
        <begin position="1179"/>
        <end position="1258"/>
    </location>
</feature>
<comment type="caution">
    <text evidence="8">The sequence shown here is derived from an EMBL/GenBank/DDBJ whole genome shotgun (WGS) entry which is preliminary data.</text>
</comment>
<dbReference type="RefSeq" id="WP_002611030.1">
    <property type="nucleotide sequence ID" value="NZ_KB850946.1"/>
</dbReference>
<comment type="similarity">
    <text evidence="1">Belongs to the serine-aspartate repeat-containing protein (SDr) family.</text>
</comment>
<feature type="domain" description="SpaA-like prealbumin fold" evidence="7">
    <location>
        <begin position="1040"/>
        <end position="1130"/>
    </location>
</feature>
<dbReference type="eggNOG" id="COG4932">
    <property type="taxonomic scope" value="Bacteria"/>
</dbReference>
<evidence type="ECO:0000259" key="7">
    <source>
        <dbReference type="Pfam" id="PF17802"/>
    </source>
</evidence>
<dbReference type="Gene3D" id="2.60.40.10">
    <property type="entry name" value="Immunoglobulins"/>
    <property type="match status" value="11"/>
</dbReference>
<feature type="domain" description="SpaA-like prealbumin fold" evidence="7">
    <location>
        <begin position="1732"/>
        <end position="1811"/>
    </location>
</feature>
<feature type="transmembrane region" description="Helical" evidence="5">
    <location>
        <begin position="1847"/>
        <end position="1865"/>
    </location>
</feature>
<dbReference type="EMBL" id="AGYV01000012">
    <property type="protein sequence ID" value="ENY84004.1"/>
    <property type="molecule type" value="Genomic_DNA"/>
</dbReference>
<proteinExistence type="inferred from homology"/>
<feature type="domain" description="SpaA-like prealbumin fold" evidence="7">
    <location>
        <begin position="1629"/>
        <end position="1712"/>
    </location>
</feature>
<feature type="compositionally biased region" description="Basic and acidic residues" evidence="4">
    <location>
        <begin position="153"/>
        <end position="173"/>
    </location>
</feature>
<feature type="signal peptide" evidence="6">
    <location>
        <begin position="1"/>
        <end position="21"/>
    </location>
</feature>
<protein>
    <recommendedName>
        <fullName evidence="7">SpaA-like prealbumin fold domain-containing protein</fullName>
    </recommendedName>
</protein>
<sequence>MKKTLKRIVTCIFSTLLTVNAVMPTYANEQVVAEPSPTLNITVEGNGQVKVTENETETIVTKETPFTQSYKEGTKVTIEAIADEENVIENFTNNDVAVPEFVAEQNSLKIEYVTGVENSNFVVTFKEIVSSEEQETNEKVDTEPIEQPEAEGETTKEDSIETEEKDKTKDKVDKNSKLLINDETFIPNRPVSAEEQQILNDYQNGMTMKEEYIQKRKEIVDKIHAWKYVDDNYFITAKFYEDYDTANLLLGLGASILIAPDFRYSESASSTYSSDRSLSSPVVTYFEEGGHTSISNGIGTVWGTGGFWKVDGHVAFCGEAMFAPPRAGSALNSAVEVHDDRVRKVIYYAYGYPNNQVSNYFKNRDQSLLATNEFLSAVASGTSLGGSSNGQRYHVAYEMLKGILNLPSPPSDFKVYKAKCPGTGTNFQGIVTENQTLYWGQNEPKGNLTIEKSSSNPSITDNNNCYSLEGAEYGLYNSEADANKDVNRVGTFTIKADGKANTIKDLKAKTYYLKETKAGKGYDLDKKVYPVSVKSGKTEIKKVKDNPQADPVGILLKKRDKETGQDVPQRDAKLEGAEFTVKYYKGDYAEDVDPATQGATPERTWVLKTDEDGFTYLQDNYKVSGDEFYYNSTNLPTIPIGTVTLRETKAPEGYKLNDETFIVKVISEGSDEFLSTYQEPIVPEQVIKGKIRIAKKDKDTGKVIQVAGTVFDIYFNGQKVSSMTTDETGYATSEDLAYGEYVIKEAKAPNGYVVDVDQEAVVDITAEKTYDTELSDKRVNATINLVKEDKDTGNRPQGDATLTGAVYGLYAKEDILDPSMDGTVIHKKDSLVGKITTDKNASGTIENLYLGEYYWQEISPSEGYELDETKYPFTASYKDQNTITVTVDSTVKETIRTGEFDIIKTITDGSQSEIMTNEKGAEFVAVLLKDYEANGKDIQKALQYAKENRSEKEYAVLTTNKNGYATSGKLAYGKYIIQQTKKGENAEETDILEGTFTFEVTEANGQTIIKGGDTSGNSLEVGDDGKMHYHINNRPSDYFLKLVKVDAESGKQIILSDATFKVKNLATGEYIRQKVAGVWVDEFNTDKNGYVILPLKLKSGKYQLEEIKAPHNYLLNGTSIPFEIKKSEVTSEDEDGDAYIVVAMEDTRVKGSISFEKRGEVLVGSHKDENGNIVFDYEEHGLAGTEVTVYAKEDIIDPADGEVLYKAGEVVTTATTDKSGKAQVDNLYLGSYLVRETKAPEGFVVSDKEYNVTLNYKDDHTAIISDSVSYVNERQKVAIDLVKLDDETDTPLSGAEFGLYATEDIYGYDNEPRITDMAKKLVVEKGTLIETSISDDNGQVVFNADLPLGKYEIRELKAPIGYASSDKVIEVDATYQGQDVETIEIEAEFKNSITKVEFSKIDATTSEELEGATQVVYPKDKPNEIFETWVSTKEPHIIKGLEVGQTYIWEEISAPYGFALAEKIEFTVEDTGEIQVAGTMKDEIVYGQLTFEKVGKQFTYTDIGMTDLGVVNTPVFEEMNILGAEITIYASEDITLGNGITYYKADEEIETLVSDFEAVQSIKLPVGKYYYVETKAPIGFVKNEEKHYFEVKDNQINELQVIESTLKNERPVYNINMTKQMEFSDTAMNKEAYKDVVFGIYTRDDTYDWKGNVAIKYDTLLATSGIDEEGHLVHTPELPVGNYYIKELATNSAYKLDEKEYDFSIEQSNDKAVIVPINEGKPIINKLKEYYVLVNKVDENTMKNIISKEFEFTSFTDAECKNPIETKQANTKDGTVKFVLNYGTTYIKETKAPLGYSLSPEVVKVEVNDDGLFVNGKKVERSEDLLYSIIYKDSLLPVIQTGAGSDSMLFIVAGLGVLVSLIGILEYRRRNRNKKSENTSE</sequence>
<keyword evidence="9" id="KW-1185">Reference proteome</keyword>